<dbReference type="PROSITE" id="PS50043">
    <property type="entry name" value="HTH_LUXR_2"/>
    <property type="match status" value="1"/>
</dbReference>
<reference evidence="5 6" key="1">
    <citation type="journal article" date="2015" name="Int. J. Syst. Evol. Microbiol.">
        <title>Description of Sphingopyxis fribergensis sp. nov. - a soil bacterium with the ability to degrade styrene and phenylacetic acid.</title>
        <authorList>
            <person name="Oelschlagel M."/>
            <person name="Ruckert C."/>
            <person name="Kalinowski J."/>
            <person name="Schmidt G."/>
            <person name="Schlomann M."/>
            <person name="Tischler D."/>
        </authorList>
    </citation>
    <scope>NUCLEOTIDE SEQUENCE [LARGE SCALE GENOMIC DNA]</scope>
    <source>
        <strain evidence="5 6">Kp5.2</strain>
    </source>
</reference>
<feature type="domain" description="HTH luxR-type" evidence="4">
    <location>
        <begin position="35"/>
        <end position="100"/>
    </location>
</feature>
<evidence type="ECO:0000256" key="3">
    <source>
        <dbReference type="ARBA" id="ARBA00023163"/>
    </source>
</evidence>
<dbReference type="PANTHER" id="PTHR44688:SF16">
    <property type="entry name" value="DNA-BINDING TRANSCRIPTIONAL ACTIVATOR DEVR_DOSR"/>
    <property type="match status" value="1"/>
</dbReference>
<dbReference type="InterPro" id="IPR016032">
    <property type="entry name" value="Sig_transdc_resp-reg_C-effctor"/>
</dbReference>
<dbReference type="SMART" id="SM00421">
    <property type="entry name" value="HTH_LUXR"/>
    <property type="match status" value="1"/>
</dbReference>
<evidence type="ECO:0000256" key="1">
    <source>
        <dbReference type="ARBA" id="ARBA00023015"/>
    </source>
</evidence>
<dbReference type="HOGENOM" id="CLU_2208353_0_0_5"/>
<dbReference type="CDD" id="cd06170">
    <property type="entry name" value="LuxR_C_like"/>
    <property type="match status" value="1"/>
</dbReference>
<dbReference type="Gene3D" id="1.10.10.10">
    <property type="entry name" value="Winged helix-like DNA-binding domain superfamily/Winged helix DNA-binding domain"/>
    <property type="match status" value="1"/>
</dbReference>
<proteinExistence type="predicted"/>
<gene>
    <name evidence="5" type="ORF">SKP52_05685</name>
</gene>
<evidence type="ECO:0000259" key="4">
    <source>
        <dbReference type="PROSITE" id="PS50043"/>
    </source>
</evidence>
<dbReference type="KEGG" id="sphk:SKP52_05685"/>
<dbReference type="InterPro" id="IPR000792">
    <property type="entry name" value="Tscrpt_reg_LuxR_C"/>
</dbReference>
<name>A0A0A7PJE3_9SPHN</name>
<dbReference type="PRINTS" id="PR00038">
    <property type="entry name" value="HTHLUXR"/>
</dbReference>
<keyword evidence="6" id="KW-1185">Reference proteome</keyword>
<evidence type="ECO:0000313" key="6">
    <source>
        <dbReference type="Proteomes" id="UP000030907"/>
    </source>
</evidence>
<sequence length="111" mass="11837">MAKTGEHGRGGKALDAGGSLRAAVAPSAERKVGPVAGSIDHLTYRECEVLEALVRGLTNKQIGIELAISHRTVEVHRARLMRKLGAPTLAALLAAVLPQRTMLESLLRLPR</sequence>
<dbReference type="GO" id="GO:0006355">
    <property type="term" value="P:regulation of DNA-templated transcription"/>
    <property type="evidence" value="ECO:0007669"/>
    <property type="project" value="InterPro"/>
</dbReference>
<dbReference type="EMBL" id="CP009122">
    <property type="protein sequence ID" value="AJA08062.1"/>
    <property type="molecule type" value="Genomic_DNA"/>
</dbReference>
<dbReference type="InterPro" id="IPR036388">
    <property type="entry name" value="WH-like_DNA-bd_sf"/>
</dbReference>
<dbReference type="Pfam" id="PF00196">
    <property type="entry name" value="GerE"/>
    <property type="match status" value="1"/>
</dbReference>
<dbReference type="Proteomes" id="UP000030907">
    <property type="component" value="Chromosome"/>
</dbReference>
<evidence type="ECO:0000256" key="2">
    <source>
        <dbReference type="ARBA" id="ARBA00023125"/>
    </source>
</evidence>
<dbReference type="PROSITE" id="PS00622">
    <property type="entry name" value="HTH_LUXR_1"/>
    <property type="match status" value="1"/>
</dbReference>
<dbReference type="GO" id="GO:0003677">
    <property type="term" value="F:DNA binding"/>
    <property type="evidence" value="ECO:0007669"/>
    <property type="project" value="UniProtKB-KW"/>
</dbReference>
<keyword evidence="2" id="KW-0238">DNA-binding</keyword>
<dbReference type="RefSeq" id="WP_228383833.1">
    <property type="nucleotide sequence ID" value="NZ_CP009122.1"/>
</dbReference>
<accession>A0A0A7PJE3</accession>
<dbReference type="STRING" id="1515612.SKP52_05685"/>
<dbReference type="AlphaFoldDB" id="A0A0A7PJE3"/>
<keyword evidence="3" id="KW-0804">Transcription</keyword>
<protein>
    <recommendedName>
        <fullName evidence="4">HTH luxR-type domain-containing protein</fullName>
    </recommendedName>
</protein>
<dbReference type="SUPFAM" id="SSF46894">
    <property type="entry name" value="C-terminal effector domain of the bipartite response regulators"/>
    <property type="match status" value="1"/>
</dbReference>
<organism evidence="5 6">
    <name type="scientific">Sphingopyxis fribergensis</name>
    <dbReference type="NCBI Taxonomy" id="1515612"/>
    <lineage>
        <taxon>Bacteria</taxon>
        <taxon>Pseudomonadati</taxon>
        <taxon>Pseudomonadota</taxon>
        <taxon>Alphaproteobacteria</taxon>
        <taxon>Sphingomonadales</taxon>
        <taxon>Sphingomonadaceae</taxon>
        <taxon>Sphingopyxis</taxon>
    </lineage>
</organism>
<keyword evidence="1" id="KW-0805">Transcription regulation</keyword>
<evidence type="ECO:0000313" key="5">
    <source>
        <dbReference type="EMBL" id="AJA08062.1"/>
    </source>
</evidence>
<dbReference type="PANTHER" id="PTHR44688">
    <property type="entry name" value="DNA-BINDING TRANSCRIPTIONAL ACTIVATOR DEVR_DOSR"/>
    <property type="match status" value="1"/>
</dbReference>